<evidence type="ECO:0000256" key="2">
    <source>
        <dbReference type="RuleBase" id="RU004447"/>
    </source>
</evidence>
<gene>
    <name evidence="5" type="ORF">RHODO2019_05090</name>
</gene>
<dbReference type="InterPro" id="IPR001431">
    <property type="entry name" value="Pept_M16_Zn_BS"/>
</dbReference>
<accession>A0ABY6P5B1</accession>
<keyword evidence="6" id="KW-1185">Reference proteome</keyword>
<feature type="domain" description="Peptidase M16 C-terminal" evidence="4">
    <location>
        <begin position="184"/>
        <end position="362"/>
    </location>
</feature>
<dbReference type="PANTHER" id="PTHR11851:SF49">
    <property type="entry name" value="MITOCHONDRIAL-PROCESSING PEPTIDASE SUBUNIT ALPHA"/>
    <property type="match status" value="1"/>
</dbReference>
<dbReference type="EMBL" id="CP110615">
    <property type="protein sequence ID" value="UZJ26526.1"/>
    <property type="molecule type" value="Genomic_DNA"/>
</dbReference>
<dbReference type="InterPro" id="IPR007863">
    <property type="entry name" value="Peptidase_M16_C"/>
</dbReference>
<dbReference type="Gene3D" id="3.30.830.10">
    <property type="entry name" value="Metalloenzyme, LuxS/M16 peptidase-like"/>
    <property type="match status" value="2"/>
</dbReference>
<organism evidence="5 6">
    <name type="scientific">Rhodococcus antarcticus</name>
    <dbReference type="NCBI Taxonomy" id="2987751"/>
    <lineage>
        <taxon>Bacteria</taxon>
        <taxon>Bacillati</taxon>
        <taxon>Actinomycetota</taxon>
        <taxon>Actinomycetes</taxon>
        <taxon>Mycobacteriales</taxon>
        <taxon>Nocardiaceae</taxon>
        <taxon>Rhodococcus</taxon>
    </lineage>
</organism>
<dbReference type="SUPFAM" id="SSF63411">
    <property type="entry name" value="LuxS/MPP-like metallohydrolase"/>
    <property type="match status" value="2"/>
</dbReference>
<name>A0ABY6P5B1_9NOCA</name>
<dbReference type="PANTHER" id="PTHR11851">
    <property type="entry name" value="METALLOPROTEASE"/>
    <property type="match status" value="1"/>
</dbReference>
<feature type="domain" description="Peptidase M16 N-terminal" evidence="3">
    <location>
        <begin position="30"/>
        <end position="176"/>
    </location>
</feature>
<reference evidence="5" key="1">
    <citation type="submission" date="2022-10" db="EMBL/GenBank/DDBJ databases">
        <title>Rhodococcus sp.75.</title>
        <authorList>
            <person name="Sun M."/>
        </authorList>
    </citation>
    <scope>NUCLEOTIDE SEQUENCE</scope>
    <source>
        <strain evidence="5">75</strain>
    </source>
</reference>
<evidence type="ECO:0000259" key="3">
    <source>
        <dbReference type="Pfam" id="PF00675"/>
    </source>
</evidence>
<dbReference type="Pfam" id="PF05193">
    <property type="entry name" value="Peptidase_M16_C"/>
    <property type="match status" value="1"/>
</dbReference>
<protein>
    <submittedName>
        <fullName evidence="5">Insulinase family protein</fullName>
    </submittedName>
</protein>
<evidence type="ECO:0000313" key="6">
    <source>
        <dbReference type="Proteomes" id="UP001164965"/>
    </source>
</evidence>
<evidence type="ECO:0000313" key="5">
    <source>
        <dbReference type="EMBL" id="UZJ26526.1"/>
    </source>
</evidence>
<dbReference type="InterPro" id="IPR011249">
    <property type="entry name" value="Metalloenz_LuxS/M16"/>
</dbReference>
<dbReference type="InterPro" id="IPR050361">
    <property type="entry name" value="MPP/UQCRC_Complex"/>
</dbReference>
<dbReference type="Pfam" id="PF00675">
    <property type="entry name" value="Peptidase_M16"/>
    <property type="match status" value="1"/>
</dbReference>
<dbReference type="RefSeq" id="WP_265384630.1">
    <property type="nucleotide sequence ID" value="NZ_CP110615.1"/>
</dbReference>
<dbReference type="InterPro" id="IPR011765">
    <property type="entry name" value="Pept_M16_N"/>
</dbReference>
<evidence type="ECO:0000259" key="4">
    <source>
        <dbReference type="Pfam" id="PF05193"/>
    </source>
</evidence>
<comment type="similarity">
    <text evidence="1 2">Belongs to the peptidase M16 family.</text>
</comment>
<evidence type="ECO:0000256" key="1">
    <source>
        <dbReference type="ARBA" id="ARBA00007261"/>
    </source>
</evidence>
<dbReference type="Proteomes" id="UP001164965">
    <property type="component" value="Chromosome"/>
</dbReference>
<dbReference type="PROSITE" id="PS00143">
    <property type="entry name" value="INSULINASE"/>
    <property type="match status" value="1"/>
</dbReference>
<sequence>MLPLVGPTTERGEPLAANPVRRTVLPGGLRVVTERVAGVRSASVGIWVGVGSRDEQPSVAGAAHFLEHLLFKGTPTHSALEIAESVDAVGGELNAFTAKEHTCFYAHVLDEDLALAVDMVSDVVLRGTCTREDVEIERGVVLEEIAMRDDDPEDLLQDVFGTALFGDHPLGRPIIGSVESVEAMTRAQLHSFHRRRYTPERMVVAAAGNVDHDDVVRLVRAAFAGHLDRAVDPEPPRTGVARLPGRPGLSVLERDSEQAHVILGMRSIDRHDPQRWALSVLNAAVGGGMSSRLFQQVREERGLAYSVYSGLESHADAGVFSVYAGCQPENLGEVLTVVEEVLGDVAADGLTEAEVTRGKGQLRGTLVLGLEDSASRMSRLGRSELSFGAHLDVDQTLARIDTVTAEQVRAVAATVLRRPRGVAVVGPYAHARDLPAPVRDAVRAGGPRSGRAGAA</sequence>
<proteinExistence type="inferred from homology"/>